<protein>
    <submittedName>
        <fullName evidence="1">Uncharacterized protein</fullName>
    </submittedName>
</protein>
<gene>
    <name evidence="1" type="ORF">BT67DRAFT_293995</name>
</gene>
<dbReference type="AlphaFoldDB" id="A0AAN6UM35"/>
<proteinExistence type="predicted"/>
<dbReference type="Proteomes" id="UP001304895">
    <property type="component" value="Unassembled WGS sequence"/>
</dbReference>
<comment type="caution">
    <text evidence="1">The sequence shown here is derived from an EMBL/GenBank/DDBJ whole genome shotgun (WGS) entry which is preliminary data.</text>
</comment>
<reference evidence="1" key="1">
    <citation type="journal article" date="2023" name="Mol. Phylogenet. Evol.">
        <title>Genome-scale phylogeny and comparative genomics of the fungal order Sordariales.</title>
        <authorList>
            <person name="Hensen N."/>
            <person name="Bonometti L."/>
            <person name="Westerberg I."/>
            <person name="Brannstrom I.O."/>
            <person name="Guillou S."/>
            <person name="Cros-Aarteil S."/>
            <person name="Calhoun S."/>
            <person name="Haridas S."/>
            <person name="Kuo A."/>
            <person name="Mondo S."/>
            <person name="Pangilinan J."/>
            <person name="Riley R."/>
            <person name="LaButti K."/>
            <person name="Andreopoulos B."/>
            <person name="Lipzen A."/>
            <person name="Chen C."/>
            <person name="Yan M."/>
            <person name="Daum C."/>
            <person name="Ng V."/>
            <person name="Clum A."/>
            <person name="Steindorff A."/>
            <person name="Ohm R.A."/>
            <person name="Martin F."/>
            <person name="Silar P."/>
            <person name="Natvig D.O."/>
            <person name="Lalanne C."/>
            <person name="Gautier V."/>
            <person name="Ament-Velasquez S.L."/>
            <person name="Kruys A."/>
            <person name="Hutchinson M.I."/>
            <person name="Powell A.J."/>
            <person name="Barry K."/>
            <person name="Miller A.N."/>
            <person name="Grigoriev I.V."/>
            <person name="Debuchy R."/>
            <person name="Gladieux P."/>
            <person name="Hiltunen Thoren M."/>
            <person name="Johannesson H."/>
        </authorList>
    </citation>
    <scope>NUCLEOTIDE SEQUENCE</scope>
    <source>
        <strain evidence="1">CBS 123565</strain>
    </source>
</reference>
<accession>A0AAN6UM35</accession>
<sequence>MRKAKVRAGGGNPWIRGTCLTTMLVPVLWEHFQLRRAFHCRVACTWRGQYIRTRIAGEPNVPLQQVATKQR</sequence>
<reference evidence="1" key="2">
    <citation type="submission" date="2023-05" db="EMBL/GenBank/DDBJ databases">
        <authorList>
            <consortium name="Lawrence Berkeley National Laboratory"/>
            <person name="Steindorff A."/>
            <person name="Hensen N."/>
            <person name="Bonometti L."/>
            <person name="Westerberg I."/>
            <person name="Brannstrom I.O."/>
            <person name="Guillou S."/>
            <person name="Cros-Aarteil S."/>
            <person name="Calhoun S."/>
            <person name="Haridas S."/>
            <person name="Kuo A."/>
            <person name="Mondo S."/>
            <person name="Pangilinan J."/>
            <person name="Riley R."/>
            <person name="Labutti K."/>
            <person name="Andreopoulos B."/>
            <person name="Lipzen A."/>
            <person name="Chen C."/>
            <person name="Yanf M."/>
            <person name="Daum C."/>
            <person name="Ng V."/>
            <person name="Clum A."/>
            <person name="Ohm R."/>
            <person name="Martin F."/>
            <person name="Silar P."/>
            <person name="Natvig D."/>
            <person name="Lalanne C."/>
            <person name="Gautier V."/>
            <person name="Ament-Velasquez S.L."/>
            <person name="Kruys A."/>
            <person name="Hutchinson M.I."/>
            <person name="Powell A.J."/>
            <person name="Barry K."/>
            <person name="Miller A.N."/>
            <person name="Grigoriev I.V."/>
            <person name="Debuchy R."/>
            <person name="Gladieux P."/>
            <person name="Thoren M.H."/>
            <person name="Johannesson H."/>
        </authorList>
    </citation>
    <scope>NUCLEOTIDE SEQUENCE</scope>
    <source>
        <strain evidence="1">CBS 123565</strain>
    </source>
</reference>
<organism evidence="1 2">
    <name type="scientific">Trichocladium antarcticum</name>
    <dbReference type="NCBI Taxonomy" id="1450529"/>
    <lineage>
        <taxon>Eukaryota</taxon>
        <taxon>Fungi</taxon>
        <taxon>Dikarya</taxon>
        <taxon>Ascomycota</taxon>
        <taxon>Pezizomycotina</taxon>
        <taxon>Sordariomycetes</taxon>
        <taxon>Sordariomycetidae</taxon>
        <taxon>Sordariales</taxon>
        <taxon>Chaetomiaceae</taxon>
        <taxon>Trichocladium</taxon>
    </lineage>
</organism>
<evidence type="ECO:0000313" key="1">
    <source>
        <dbReference type="EMBL" id="KAK4135176.1"/>
    </source>
</evidence>
<dbReference type="EMBL" id="MU853407">
    <property type="protein sequence ID" value="KAK4135176.1"/>
    <property type="molecule type" value="Genomic_DNA"/>
</dbReference>
<keyword evidence="2" id="KW-1185">Reference proteome</keyword>
<evidence type="ECO:0000313" key="2">
    <source>
        <dbReference type="Proteomes" id="UP001304895"/>
    </source>
</evidence>
<name>A0AAN6UM35_9PEZI</name>